<keyword evidence="2" id="KW-1185">Reference proteome</keyword>
<name>A0ACC0QPG1_9HYPO</name>
<gene>
    <name evidence="1" type="ORF">NCS57_00922000</name>
</gene>
<dbReference type="EMBL" id="CM046509">
    <property type="protein sequence ID" value="KAI8663217.1"/>
    <property type="molecule type" value="Genomic_DNA"/>
</dbReference>
<organism evidence="1 2">
    <name type="scientific">Fusarium keratoplasticum</name>
    <dbReference type="NCBI Taxonomy" id="1328300"/>
    <lineage>
        <taxon>Eukaryota</taxon>
        <taxon>Fungi</taxon>
        <taxon>Dikarya</taxon>
        <taxon>Ascomycota</taxon>
        <taxon>Pezizomycotina</taxon>
        <taxon>Sordariomycetes</taxon>
        <taxon>Hypocreomycetidae</taxon>
        <taxon>Hypocreales</taxon>
        <taxon>Nectriaceae</taxon>
        <taxon>Fusarium</taxon>
        <taxon>Fusarium solani species complex</taxon>
    </lineage>
</organism>
<proteinExistence type="predicted"/>
<comment type="caution">
    <text evidence="1">The sequence shown here is derived from an EMBL/GenBank/DDBJ whole genome shotgun (WGS) entry which is preliminary data.</text>
</comment>
<reference evidence="1" key="1">
    <citation type="submission" date="2022-06" db="EMBL/GenBank/DDBJ databases">
        <title>Fusarium solani species complex genomes reveal bases of compartmentalisation and animal pathogenesis.</title>
        <authorList>
            <person name="Tsai I.J."/>
        </authorList>
    </citation>
    <scope>NUCLEOTIDE SEQUENCE</scope>
    <source>
        <strain evidence="1">Fu6.1</strain>
    </source>
</reference>
<dbReference type="Proteomes" id="UP001065298">
    <property type="component" value="Chromosome 7"/>
</dbReference>
<protein>
    <submittedName>
        <fullName evidence="1">HET domain-containing protein</fullName>
    </submittedName>
</protein>
<evidence type="ECO:0000313" key="1">
    <source>
        <dbReference type="EMBL" id="KAI8663217.1"/>
    </source>
</evidence>
<evidence type="ECO:0000313" key="2">
    <source>
        <dbReference type="Proteomes" id="UP001065298"/>
    </source>
</evidence>
<sequence>MSFFLRKTKFKYASHLDNHSIRLVRFLKPGWTQRTAELSLELSIWQLQDSDRLGYHALSYTWGPPEGDGSYSSSDMRPILLNGRKFQVYPNLHDALVQLQNSLVTEYHWIDAIRINQEDEREKAAQVSMMAHIYFSATQVNVWVGRSNEDTPMVKALIGNLAMYIDNVLAIEGDLDPLLERKVKQLGLPSLTRENWLPLVKFYFLNWFRRSWVIQEVALARNVRIVMGDKGYITWGDLRDANGIMNRLGFYPGGLTEMQQGLGDEWTFPAIGYPAEMIMANGLCKS</sequence>
<accession>A0ACC0QPG1</accession>